<name>D2RG68_ARCPA</name>
<dbReference type="AlphaFoldDB" id="D2RG68"/>
<dbReference type="Proteomes" id="UP000001901">
    <property type="component" value="Chromosome"/>
</dbReference>
<accession>D2RG68</accession>
<evidence type="ECO:0000313" key="3">
    <source>
        <dbReference type="Proteomes" id="UP000001901"/>
    </source>
</evidence>
<dbReference type="HOGENOM" id="CLU_117042_0_0_2"/>
<dbReference type="PANTHER" id="PTHR42250:SF1">
    <property type="entry name" value="ASCH DOMAIN-CONTAINING PROTEIN"/>
    <property type="match status" value="1"/>
</dbReference>
<proteinExistence type="predicted"/>
<dbReference type="Gene3D" id="2.30.130.30">
    <property type="entry name" value="Hypothetical protein"/>
    <property type="match status" value="1"/>
</dbReference>
<dbReference type="eggNOG" id="arCOG00398">
    <property type="taxonomic scope" value="Archaea"/>
</dbReference>
<dbReference type="PANTHER" id="PTHR42250">
    <property type="entry name" value="ASCH DOMAIN-CONTAINING PROTEIN"/>
    <property type="match status" value="1"/>
</dbReference>
<evidence type="ECO:0000259" key="1">
    <source>
        <dbReference type="SMART" id="SM01022"/>
    </source>
</evidence>
<keyword evidence="3" id="KW-1185">Reference proteome</keyword>
<dbReference type="SMART" id="SM01022">
    <property type="entry name" value="ASCH"/>
    <property type="match status" value="1"/>
</dbReference>
<dbReference type="KEGG" id="apo:Arcpr_0222"/>
<dbReference type="CDD" id="cd06552">
    <property type="entry name" value="ASCH_yqfb_like"/>
    <property type="match status" value="1"/>
</dbReference>
<dbReference type="GeneID" id="8738872"/>
<feature type="domain" description="ASCH" evidence="1">
    <location>
        <begin position="4"/>
        <end position="99"/>
    </location>
</feature>
<sequence length="179" mass="20793">MKHLEFKDKYKELLLSGRKRATIRLQCYVKEGDEVFVHCGGKIIGTAKIKKVEERSLEEIDDELAKADGFNSKEELINEIKKLYGCPKKVYVIWFDFKPFKNEIDPHEMYYSDADLVEVAKKALENLSLSEGDKRILELFIKTQSIRKTAMKLGGIKKRGVVRKVLRKCLNELRKRGLI</sequence>
<dbReference type="SUPFAM" id="SSF88697">
    <property type="entry name" value="PUA domain-like"/>
    <property type="match status" value="1"/>
</dbReference>
<protein>
    <recommendedName>
        <fullName evidence="1">ASCH domain-containing protein</fullName>
    </recommendedName>
</protein>
<dbReference type="InterPro" id="IPR007374">
    <property type="entry name" value="ASCH_domain"/>
</dbReference>
<dbReference type="RefSeq" id="WP_012939629.1">
    <property type="nucleotide sequence ID" value="NC_013741.1"/>
</dbReference>
<dbReference type="OrthoDB" id="84912at2157"/>
<evidence type="ECO:0000313" key="2">
    <source>
        <dbReference type="EMBL" id="ADB57293.1"/>
    </source>
</evidence>
<dbReference type="PaxDb" id="572546-Arcpr_0222"/>
<dbReference type="EMBL" id="CP001857">
    <property type="protein sequence ID" value="ADB57293.1"/>
    <property type="molecule type" value="Genomic_DNA"/>
</dbReference>
<dbReference type="InterPro" id="IPR015947">
    <property type="entry name" value="PUA-like_sf"/>
</dbReference>
<organism evidence="2 3">
    <name type="scientific">Archaeoglobus profundus (strain DSM 5631 / JCM 9629 / NBRC 100127 / Av18)</name>
    <dbReference type="NCBI Taxonomy" id="572546"/>
    <lineage>
        <taxon>Archaea</taxon>
        <taxon>Methanobacteriati</taxon>
        <taxon>Methanobacteriota</taxon>
        <taxon>Archaeoglobi</taxon>
        <taxon>Archaeoglobales</taxon>
        <taxon>Archaeoglobaceae</taxon>
        <taxon>Archaeoglobus</taxon>
    </lineage>
</organism>
<dbReference type="Pfam" id="PF04266">
    <property type="entry name" value="ASCH"/>
    <property type="match status" value="1"/>
</dbReference>
<reference evidence="2 3" key="1">
    <citation type="journal article" date="2010" name="Stand. Genomic Sci.">
        <title>Complete genome sequence of Archaeoglobus profundus type strain (AV18).</title>
        <authorList>
            <person name="von Jan M."/>
            <person name="Lapidus A."/>
            <person name="Del Rio T.G."/>
            <person name="Copeland A."/>
            <person name="Tice H."/>
            <person name="Cheng J.F."/>
            <person name="Lucas S."/>
            <person name="Chen F."/>
            <person name="Nolan M."/>
            <person name="Goodwin L."/>
            <person name="Han C."/>
            <person name="Pitluck S."/>
            <person name="Liolios K."/>
            <person name="Ivanova N."/>
            <person name="Mavromatis K."/>
            <person name="Ovchinnikova G."/>
            <person name="Chertkov O."/>
            <person name="Pati A."/>
            <person name="Chen A."/>
            <person name="Palaniappan K."/>
            <person name="Land M."/>
            <person name="Hauser L."/>
            <person name="Chang Y.J."/>
            <person name="Jeffries C.D."/>
            <person name="Saunders E."/>
            <person name="Brettin T."/>
            <person name="Detter J.C."/>
            <person name="Chain P."/>
            <person name="Eichinger K."/>
            <person name="Huber H."/>
            <person name="Spring S."/>
            <person name="Rohde M."/>
            <person name="Goker M."/>
            <person name="Wirth R."/>
            <person name="Woyke T."/>
            <person name="Bristow J."/>
            <person name="Eisen J.A."/>
            <person name="Markowitz V."/>
            <person name="Hugenholtz P."/>
            <person name="Kyrpides N.C."/>
            <person name="Klenk H.P."/>
        </authorList>
    </citation>
    <scope>NUCLEOTIDE SEQUENCE [LARGE SCALE GENOMIC DNA]</scope>
    <source>
        <strain evidence="3">DSM 5631 / JCM 9629 / NBRC 100127 / Av18</strain>
    </source>
</reference>
<gene>
    <name evidence="2" type="ordered locus">Arcpr_0222</name>
</gene>